<keyword evidence="3" id="KW-1185">Reference proteome</keyword>
<dbReference type="GO" id="GO:0046578">
    <property type="term" value="P:regulation of Ras protein signal transduction"/>
    <property type="evidence" value="ECO:0007669"/>
    <property type="project" value="TreeGrafter"/>
</dbReference>
<reference evidence="2 3" key="1">
    <citation type="journal article" date="2018" name="Sci. Rep.">
        <title>Comparative genomics provides insights into the lifestyle and reveals functional heterogeneity of dark septate endophytic fungi.</title>
        <authorList>
            <person name="Knapp D.G."/>
            <person name="Nemeth J.B."/>
            <person name="Barry K."/>
            <person name="Hainaut M."/>
            <person name="Henrissat B."/>
            <person name="Johnson J."/>
            <person name="Kuo A."/>
            <person name="Lim J.H.P."/>
            <person name="Lipzen A."/>
            <person name="Nolan M."/>
            <person name="Ohm R.A."/>
            <person name="Tamas L."/>
            <person name="Grigoriev I.V."/>
            <person name="Spatafora J.W."/>
            <person name="Nagy L.G."/>
            <person name="Kovacs G.M."/>
        </authorList>
    </citation>
    <scope>NUCLEOTIDE SEQUENCE [LARGE SCALE GENOMIC DNA]</scope>
    <source>
        <strain evidence="2 3">DSE2036</strain>
    </source>
</reference>
<dbReference type="SUPFAM" id="SSF49777">
    <property type="entry name" value="PEBP-like"/>
    <property type="match status" value="1"/>
</dbReference>
<organism evidence="2 3">
    <name type="scientific">Periconia macrospinosa</name>
    <dbReference type="NCBI Taxonomy" id="97972"/>
    <lineage>
        <taxon>Eukaryota</taxon>
        <taxon>Fungi</taxon>
        <taxon>Dikarya</taxon>
        <taxon>Ascomycota</taxon>
        <taxon>Pezizomycotina</taxon>
        <taxon>Dothideomycetes</taxon>
        <taxon>Pleosporomycetidae</taxon>
        <taxon>Pleosporales</taxon>
        <taxon>Massarineae</taxon>
        <taxon>Periconiaceae</taxon>
        <taxon>Periconia</taxon>
    </lineage>
</organism>
<dbReference type="STRING" id="97972.A0A2V1DBS0"/>
<evidence type="ECO:0000313" key="3">
    <source>
        <dbReference type="Proteomes" id="UP000244855"/>
    </source>
</evidence>
<gene>
    <name evidence="2" type="ORF">DM02DRAFT_691853</name>
</gene>
<accession>A0A2V1DBS0</accession>
<dbReference type="GO" id="GO:0030162">
    <property type="term" value="P:regulation of proteolysis"/>
    <property type="evidence" value="ECO:0007669"/>
    <property type="project" value="TreeGrafter"/>
</dbReference>
<protein>
    <submittedName>
        <fullName evidence="2">PEBP-like protein</fullName>
    </submittedName>
</protein>
<dbReference type="OrthoDB" id="2506647at2759"/>
<dbReference type="InterPro" id="IPR008914">
    <property type="entry name" value="PEBP"/>
</dbReference>
<name>A0A2V1DBS0_9PLEO</name>
<dbReference type="InterPro" id="IPR035810">
    <property type="entry name" value="PEBP_euk"/>
</dbReference>
<evidence type="ECO:0000256" key="1">
    <source>
        <dbReference type="SAM" id="SignalP"/>
    </source>
</evidence>
<dbReference type="InterPro" id="IPR036610">
    <property type="entry name" value="PEBP-like_sf"/>
</dbReference>
<dbReference type="PANTHER" id="PTHR11362:SF141">
    <property type="entry name" value="PHOSPHATIDYLETHANOLAMINE-BINDING PROTEIN"/>
    <property type="match status" value="1"/>
</dbReference>
<evidence type="ECO:0000313" key="2">
    <source>
        <dbReference type="EMBL" id="PVH94983.1"/>
    </source>
</evidence>
<dbReference type="Proteomes" id="UP000244855">
    <property type="component" value="Unassembled WGS sequence"/>
</dbReference>
<dbReference type="AlphaFoldDB" id="A0A2V1DBS0"/>
<feature type="chain" id="PRO_5016076686" evidence="1">
    <location>
        <begin position="22"/>
        <end position="201"/>
    </location>
</feature>
<dbReference type="EMBL" id="KZ805513">
    <property type="protein sequence ID" value="PVH94983.1"/>
    <property type="molecule type" value="Genomic_DNA"/>
</dbReference>
<dbReference type="CDD" id="cd00866">
    <property type="entry name" value="PEBP_euk"/>
    <property type="match status" value="1"/>
</dbReference>
<dbReference type="Pfam" id="PF01161">
    <property type="entry name" value="PBP"/>
    <property type="match status" value="1"/>
</dbReference>
<sequence>MHFTNLLIPALAAVFAGSASAQATPDGFAPAVNTTLDVYYGTTYISPGLLVKKSSVSKLPAIGLTGKNLTGKYLLAMIDIDAPSNNGGPRGTVLHALLTDFTPSGATQNGTALLTTKATGPASYFGPAPPAETPKHPHNYVFLLHEQPANFAVPQAHKQTVQSRFGIDWVKFIVDAKLTEPVAGNYLRVQSGDNTRRWVEW</sequence>
<dbReference type="GO" id="GO:0005543">
    <property type="term" value="F:phospholipid binding"/>
    <property type="evidence" value="ECO:0007669"/>
    <property type="project" value="TreeGrafter"/>
</dbReference>
<dbReference type="GO" id="GO:0030414">
    <property type="term" value="F:peptidase inhibitor activity"/>
    <property type="evidence" value="ECO:0007669"/>
    <property type="project" value="TreeGrafter"/>
</dbReference>
<proteinExistence type="predicted"/>
<keyword evidence="1" id="KW-0732">Signal</keyword>
<dbReference type="PANTHER" id="PTHR11362">
    <property type="entry name" value="PHOSPHATIDYLETHANOLAMINE-BINDING PROTEIN"/>
    <property type="match status" value="1"/>
</dbReference>
<dbReference type="Gene3D" id="3.90.280.10">
    <property type="entry name" value="PEBP-like"/>
    <property type="match status" value="1"/>
</dbReference>
<feature type="signal peptide" evidence="1">
    <location>
        <begin position="1"/>
        <end position="21"/>
    </location>
</feature>